<evidence type="ECO:0000256" key="3">
    <source>
        <dbReference type="SAM" id="MobiDB-lite"/>
    </source>
</evidence>
<dbReference type="Proteomes" id="UP001175353">
    <property type="component" value="Unassembled WGS sequence"/>
</dbReference>
<feature type="compositionally biased region" description="Polar residues" evidence="3">
    <location>
        <begin position="1"/>
        <end position="10"/>
    </location>
</feature>
<evidence type="ECO:0000313" key="6">
    <source>
        <dbReference type="Proteomes" id="UP001175353"/>
    </source>
</evidence>
<dbReference type="PANTHER" id="PTHR48051">
    <property type="match status" value="1"/>
</dbReference>
<dbReference type="GO" id="GO:0005737">
    <property type="term" value="C:cytoplasm"/>
    <property type="evidence" value="ECO:0007669"/>
    <property type="project" value="TreeGrafter"/>
</dbReference>
<dbReference type="SUPFAM" id="SSF52058">
    <property type="entry name" value="L domain-like"/>
    <property type="match status" value="2"/>
</dbReference>
<keyword evidence="2" id="KW-0677">Repeat</keyword>
<feature type="compositionally biased region" description="Polar residues" evidence="3">
    <location>
        <begin position="216"/>
        <end position="227"/>
    </location>
</feature>
<dbReference type="EMBL" id="JAUJLE010000270">
    <property type="protein sequence ID" value="KAK0963797.1"/>
    <property type="molecule type" value="Genomic_DNA"/>
</dbReference>
<keyword evidence="4" id="KW-1133">Transmembrane helix</keyword>
<evidence type="ECO:0000256" key="2">
    <source>
        <dbReference type="ARBA" id="ARBA00022737"/>
    </source>
</evidence>
<feature type="compositionally biased region" description="Polar residues" evidence="3">
    <location>
        <begin position="101"/>
        <end position="110"/>
    </location>
</feature>
<dbReference type="InterPro" id="IPR003591">
    <property type="entry name" value="Leu-rich_rpt_typical-subtyp"/>
</dbReference>
<feature type="region of interest" description="Disordered" evidence="3">
    <location>
        <begin position="71"/>
        <end position="406"/>
    </location>
</feature>
<feature type="compositionally biased region" description="Low complexity" evidence="3">
    <location>
        <begin position="236"/>
        <end position="260"/>
    </location>
</feature>
<feature type="transmembrane region" description="Helical" evidence="4">
    <location>
        <begin position="1044"/>
        <end position="1064"/>
    </location>
</feature>
<gene>
    <name evidence="5" type="ORF">LTR91_018794</name>
</gene>
<proteinExistence type="predicted"/>
<evidence type="ECO:0008006" key="7">
    <source>
        <dbReference type="Google" id="ProtNLM"/>
    </source>
</evidence>
<accession>A0AAN6K2R2</accession>
<dbReference type="InterPro" id="IPR050216">
    <property type="entry name" value="LRR_domain-containing"/>
</dbReference>
<dbReference type="PROSITE" id="PS51450">
    <property type="entry name" value="LRR"/>
    <property type="match status" value="1"/>
</dbReference>
<evidence type="ECO:0000313" key="5">
    <source>
        <dbReference type="EMBL" id="KAK0963797.1"/>
    </source>
</evidence>
<feature type="compositionally biased region" description="Polar residues" evidence="3">
    <location>
        <begin position="370"/>
        <end position="380"/>
    </location>
</feature>
<organism evidence="5 6">
    <name type="scientific">Friedmanniomyces endolithicus</name>
    <dbReference type="NCBI Taxonomy" id="329885"/>
    <lineage>
        <taxon>Eukaryota</taxon>
        <taxon>Fungi</taxon>
        <taxon>Dikarya</taxon>
        <taxon>Ascomycota</taxon>
        <taxon>Pezizomycotina</taxon>
        <taxon>Dothideomycetes</taxon>
        <taxon>Dothideomycetidae</taxon>
        <taxon>Mycosphaerellales</taxon>
        <taxon>Teratosphaeriaceae</taxon>
        <taxon>Friedmanniomyces</taxon>
    </lineage>
</organism>
<dbReference type="InterPro" id="IPR001611">
    <property type="entry name" value="Leu-rich_rpt"/>
</dbReference>
<dbReference type="AlphaFoldDB" id="A0AAN6K2R2"/>
<feature type="region of interest" description="Disordered" evidence="3">
    <location>
        <begin position="1"/>
        <end position="57"/>
    </location>
</feature>
<sequence>MDQPTITTPKPSGIPRFSRLPVLRTKSSQTFTHPPEIPDNYRPAAATPKLQKRASAASLPKACQALAKAAIPATGARPRPIISGSKSYERPATGTLRGLTRPSSRGNQQRAPPAAPKRALTDDEENHDRLGSLNGFHTASRQGSHDDSSPIEYEEPAHLNEEMFRPRDRSKSRPSLSERTMESSQNMPSTPKDRRRSSFFSPESPMDPPLRPASALSRNGSSRSRPGTSDGAFQKPSVRPASPAKRAPASARPAAKVNAPGFELRPIPTSAKRRSISTAPGTTQHVGHPPQQPRSPSPAKQPAPSNGVGGRSPSKPLTGSKTVAARPTKARPALGDIFSPLPNGTGPPSKPTVGDRRPKLSATPAKRVASNPTASSSTALREQIAAAKAAARKEKAKNDSPQQVDRAQIETSDIATHMSVDPFNLAPKDPKHILRNRIKTAWTDGKLNIAAMGLKQIPHDVLKMFDAKAMEEGNVNWAEVVDLTKLIAADNELESLCDESFPDAPAEQWADVGEGELGSPFGGLETLDLHGNSLSALPAGMRRLERLTIINLAHNKLDNSCLDVVSQIHSLKELRLGHNNLSGNLSSAICGLTNLEVLDVQANRLLSLPEALRELVSLKVLNVTGNQLTALPMEAIQQTPLLELSASNNALIGSLFPLGGSSSHSTLQTLNVANNSLAALTFSGSLDLPQLRTLDVTNNHFTGLPPMHGWTELVTLTAGDNKITELPEGFSTLRKLRNVNLTSNELRMIDPEIARMEGLEVLILAANPLREKKYLTMNAADTKRDLKAKLEPEEDVDGDTSDPETVMGPSGTGIGGSRPAALWSVQSNGLLDLASANLSDDSNDRLGSTLRTNEVKELRLQRNSLASVPPALWLGQDLRILDLSNKPFAPDDYFSAEIELPVLQELNLAHCRLASLEPLTTQLTAPALRTLNIIANRLTGPVPKLRDAYPALTVLYARDNGFDAISADALRGLATVDLAGNALRALPFELGLLWDQGLRNLDVGGNPFRVPSYQVLGKGTEATLRWLRDKLPVEGLGPRVEEAFGLYIVFAGGLCAAGGLRLLLSMDVSRPRGTGWNARYSLSNDFDMAADLTITSDSGHAVPTRDTARANLRRLVGHVKQSLSYEDDQTPKPRSQ</sequence>
<feature type="compositionally biased region" description="Pro residues" evidence="3">
    <location>
        <begin position="290"/>
        <end position="301"/>
    </location>
</feature>
<protein>
    <recommendedName>
        <fullName evidence="7">L domain-like protein</fullName>
    </recommendedName>
</protein>
<dbReference type="SMART" id="SM00364">
    <property type="entry name" value="LRR_BAC"/>
    <property type="match status" value="8"/>
</dbReference>
<keyword evidence="4" id="KW-0812">Transmembrane</keyword>
<keyword evidence="6" id="KW-1185">Reference proteome</keyword>
<dbReference type="InterPro" id="IPR032675">
    <property type="entry name" value="LRR_dom_sf"/>
</dbReference>
<keyword evidence="4" id="KW-0472">Membrane</keyword>
<feature type="compositionally biased region" description="Polar residues" evidence="3">
    <location>
        <begin position="173"/>
        <end position="189"/>
    </location>
</feature>
<comment type="caution">
    <text evidence="5">The sequence shown here is derived from an EMBL/GenBank/DDBJ whole genome shotgun (WGS) entry which is preliminary data.</text>
</comment>
<evidence type="ECO:0000256" key="4">
    <source>
        <dbReference type="SAM" id="Phobius"/>
    </source>
</evidence>
<dbReference type="Pfam" id="PF13855">
    <property type="entry name" value="LRR_8"/>
    <property type="match status" value="1"/>
</dbReference>
<name>A0AAN6K2R2_9PEZI</name>
<reference evidence="5" key="1">
    <citation type="submission" date="2023-06" db="EMBL/GenBank/DDBJ databases">
        <title>Black Yeasts Isolated from many extreme environments.</title>
        <authorList>
            <person name="Coleine C."/>
            <person name="Stajich J.E."/>
            <person name="Selbmann L."/>
        </authorList>
    </citation>
    <scope>NUCLEOTIDE SEQUENCE</scope>
    <source>
        <strain evidence="5">CCFEE 5200</strain>
    </source>
</reference>
<dbReference type="PANTHER" id="PTHR48051:SF1">
    <property type="entry name" value="RAS SUPPRESSOR PROTEIN 1"/>
    <property type="match status" value="1"/>
</dbReference>
<keyword evidence="1" id="KW-0433">Leucine-rich repeat</keyword>
<feature type="compositionally biased region" description="Polar residues" evidence="3">
    <location>
        <begin position="276"/>
        <end position="285"/>
    </location>
</feature>
<evidence type="ECO:0000256" key="1">
    <source>
        <dbReference type="ARBA" id="ARBA00022614"/>
    </source>
</evidence>
<dbReference type="SMART" id="SM00369">
    <property type="entry name" value="LRR_TYP"/>
    <property type="match status" value="11"/>
</dbReference>
<feature type="compositionally biased region" description="Basic and acidic residues" evidence="3">
    <location>
        <begin position="155"/>
        <end position="171"/>
    </location>
</feature>
<dbReference type="Gene3D" id="3.80.10.10">
    <property type="entry name" value="Ribonuclease Inhibitor"/>
    <property type="match status" value="3"/>
</dbReference>